<dbReference type="PROSITE" id="PS01095">
    <property type="entry name" value="GH18_1"/>
    <property type="match status" value="1"/>
</dbReference>
<dbReference type="SMART" id="SM00636">
    <property type="entry name" value="Glyco_18"/>
    <property type="match status" value="1"/>
</dbReference>
<evidence type="ECO:0000313" key="10">
    <source>
        <dbReference type="Proteomes" id="UP000480178"/>
    </source>
</evidence>
<evidence type="ECO:0000256" key="6">
    <source>
        <dbReference type="RuleBase" id="RU000489"/>
    </source>
</evidence>
<dbReference type="GO" id="GO:0006032">
    <property type="term" value="P:chitin catabolic process"/>
    <property type="evidence" value="ECO:0007669"/>
    <property type="project" value="UniProtKB-KW"/>
</dbReference>
<comment type="similarity">
    <text evidence="7">Belongs to the glycosyl hydrolase 18 family.</text>
</comment>
<dbReference type="GO" id="GO:0008843">
    <property type="term" value="F:endochitinase activity"/>
    <property type="evidence" value="ECO:0007669"/>
    <property type="project" value="UniProtKB-EC"/>
</dbReference>
<dbReference type="KEGG" id="rhoz:GXP67_10260"/>
<keyword evidence="4" id="KW-0146">Chitin degradation</keyword>
<dbReference type="InterPro" id="IPR011583">
    <property type="entry name" value="Chitinase_II/V-like_cat"/>
</dbReference>
<sequence>MQPPQQKTKPVVIGYVGGYKGLVETDKIDARKLTHINYAFVDVKNHQAFLTNEKTDTVNFRKLNALKKINPQLQILISIGGWSWSENFSDAVLTDASRKKFAQSSVDIIRKYKLDGVDIDWEYPGMPGEEGNVYRPEDKQNFTLMFKSLREELDLLEKQEGKKKLLTTAVAGFAQFLDHTEMNKASQYLDYVNLMTYDLFSGDTAVHHAGLYASRLYKSTRYSDHAVQAFMKAGVPASKLVLGIPFYGRSFKLQAEIQQGIGQKRISQSYLDGYTLIKDSLVNKNGFKSYRDDAAKVPYLVNATTKEVISYEDEISVREKCKYVKDKKIAGVMFWEYTSDPKGYLLNEIHQALQK</sequence>
<dbReference type="EC" id="3.2.1.14" evidence="2"/>
<organism evidence="9 10">
    <name type="scientific">Rhodocytophaga rosea</name>
    <dbReference type="NCBI Taxonomy" id="2704465"/>
    <lineage>
        <taxon>Bacteria</taxon>
        <taxon>Pseudomonadati</taxon>
        <taxon>Bacteroidota</taxon>
        <taxon>Cytophagia</taxon>
        <taxon>Cytophagales</taxon>
        <taxon>Rhodocytophagaceae</taxon>
        <taxon>Rhodocytophaga</taxon>
    </lineage>
</organism>
<dbReference type="EMBL" id="CP048222">
    <property type="protein sequence ID" value="QHT71965.1"/>
    <property type="molecule type" value="Genomic_DNA"/>
</dbReference>
<gene>
    <name evidence="9" type="ORF">GXP67_10260</name>
</gene>
<dbReference type="GO" id="GO:0005975">
    <property type="term" value="P:carbohydrate metabolic process"/>
    <property type="evidence" value="ECO:0007669"/>
    <property type="project" value="InterPro"/>
</dbReference>
<dbReference type="InterPro" id="IPR001223">
    <property type="entry name" value="Glyco_hydro18_cat"/>
</dbReference>
<proteinExistence type="inferred from homology"/>
<dbReference type="CDD" id="cd06548">
    <property type="entry name" value="GH18_chitinase"/>
    <property type="match status" value="1"/>
</dbReference>
<dbReference type="InterPro" id="IPR029070">
    <property type="entry name" value="Chitinase_insertion_sf"/>
</dbReference>
<evidence type="ECO:0000256" key="1">
    <source>
        <dbReference type="ARBA" id="ARBA00000822"/>
    </source>
</evidence>
<protein>
    <recommendedName>
        <fullName evidence="2">chitinase</fullName>
        <ecNumber evidence="2">3.2.1.14</ecNumber>
    </recommendedName>
</protein>
<dbReference type="Proteomes" id="UP000480178">
    <property type="component" value="Chromosome"/>
</dbReference>
<reference evidence="9 10" key="1">
    <citation type="submission" date="2020-01" db="EMBL/GenBank/DDBJ databases">
        <authorList>
            <person name="Kim M.K."/>
        </authorList>
    </citation>
    <scope>NUCLEOTIDE SEQUENCE [LARGE SCALE GENOMIC DNA]</scope>
    <source>
        <strain evidence="9 10">172606-1</strain>
    </source>
</reference>
<keyword evidence="4" id="KW-0119">Carbohydrate metabolism</keyword>
<dbReference type="SUPFAM" id="SSF51445">
    <property type="entry name" value="(Trans)glycosidases"/>
    <property type="match status" value="1"/>
</dbReference>
<dbReference type="InterPro" id="IPR050314">
    <property type="entry name" value="Glycosyl_Hydrlase_18"/>
</dbReference>
<evidence type="ECO:0000256" key="2">
    <source>
        <dbReference type="ARBA" id="ARBA00012729"/>
    </source>
</evidence>
<comment type="catalytic activity">
    <reaction evidence="1">
        <text>Random endo-hydrolysis of N-acetyl-beta-D-glucosaminide (1-&gt;4)-beta-linkages in chitin and chitodextrins.</text>
        <dbReference type="EC" id="3.2.1.14"/>
    </reaction>
</comment>
<dbReference type="InterPro" id="IPR001579">
    <property type="entry name" value="Glyco_hydro_18_chit_AS"/>
</dbReference>
<dbReference type="PANTHER" id="PTHR11177">
    <property type="entry name" value="CHITINASE"/>
    <property type="match status" value="1"/>
</dbReference>
<feature type="domain" description="GH18" evidence="8">
    <location>
        <begin position="10"/>
        <end position="355"/>
    </location>
</feature>
<dbReference type="AlphaFoldDB" id="A0A6C0GUQ8"/>
<keyword evidence="10" id="KW-1185">Reference proteome</keyword>
<keyword evidence="3 6" id="KW-0378">Hydrolase</keyword>
<name>A0A6C0GUQ8_9BACT</name>
<dbReference type="PANTHER" id="PTHR11177:SF317">
    <property type="entry name" value="CHITINASE 12-RELATED"/>
    <property type="match status" value="1"/>
</dbReference>
<accession>A0A6C0GUQ8</accession>
<dbReference type="Pfam" id="PF00704">
    <property type="entry name" value="Glyco_hydro_18"/>
    <property type="match status" value="1"/>
</dbReference>
<dbReference type="Gene3D" id="3.10.50.10">
    <property type="match status" value="1"/>
</dbReference>
<keyword evidence="5 6" id="KW-0326">Glycosidase</keyword>
<evidence type="ECO:0000256" key="7">
    <source>
        <dbReference type="RuleBase" id="RU004453"/>
    </source>
</evidence>
<evidence type="ECO:0000256" key="4">
    <source>
        <dbReference type="ARBA" id="ARBA00023024"/>
    </source>
</evidence>
<dbReference type="PROSITE" id="PS51910">
    <property type="entry name" value="GH18_2"/>
    <property type="match status" value="1"/>
</dbReference>
<evidence type="ECO:0000256" key="5">
    <source>
        <dbReference type="ARBA" id="ARBA00023295"/>
    </source>
</evidence>
<evidence type="ECO:0000259" key="8">
    <source>
        <dbReference type="PROSITE" id="PS51910"/>
    </source>
</evidence>
<evidence type="ECO:0000313" key="9">
    <source>
        <dbReference type="EMBL" id="QHT71965.1"/>
    </source>
</evidence>
<dbReference type="InterPro" id="IPR017853">
    <property type="entry name" value="GH"/>
</dbReference>
<dbReference type="SUPFAM" id="SSF54556">
    <property type="entry name" value="Chitinase insertion domain"/>
    <property type="match status" value="1"/>
</dbReference>
<dbReference type="Gene3D" id="3.20.20.80">
    <property type="entry name" value="Glycosidases"/>
    <property type="match status" value="1"/>
</dbReference>
<evidence type="ECO:0000256" key="3">
    <source>
        <dbReference type="ARBA" id="ARBA00022801"/>
    </source>
</evidence>
<dbReference type="GO" id="GO:0008061">
    <property type="term" value="F:chitin binding"/>
    <property type="evidence" value="ECO:0007669"/>
    <property type="project" value="InterPro"/>
</dbReference>
<keyword evidence="4" id="KW-0624">Polysaccharide degradation</keyword>